<keyword evidence="4" id="KW-1185">Reference proteome</keyword>
<feature type="transmembrane region" description="Helical" evidence="1">
    <location>
        <begin position="59"/>
        <end position="79"/>
    </location>
</feature>
<sequence>MQLVTMLLLATSALTEVVLVGAYTAAVVQSFQKGLPLEGWRAGARLLRRLLQETRAPCWLVLLVAGVLLVQAPLLYKLCSNYFSSFRSWYLGTITVTLLRLPHHENAPPPVHNQ</sequence>
<evidence type="ECO:0000256" key="1">
    <source>
        <dbReference type="SAM" id="Phobius"/>
    </source>
</evidence>
<keyword evidence="1" id="KW-1133">Transmembrane helix</keyword>
<gene>
    <name evidence="3" type="ORF">PR048_001725</name>
</gene>
<evidence type="ECO:0000313" key="4">
    <source>
        <dbReference type="Proteomes" id="UP001159363"/>
    </source>
</evidence>
<name>A0ABQ9IIB4_9NEOP</name>
<accession>A0ABQ9IIB4</accession>
<protein>
    <submittedName>
        <fullName evidence="3">Uncharacterized protein</fullName>
    </submittedName>
</protein>
<feature type="chain" id="PRO_5047323747" evidence="2">
    <location>
        <begin position="16"/>
        <end position="114"/>
    </location>
</feature>
<organism evidence="3 4">
    <name type="scientific">Dryococelus australis</name>
    <dbReference type="NCBI Taxonomy" id="614101"/>
    <lineage>
        <taxon>Eukaryota</taxon>
        <taxon>Metazoa</taxon>
        <taxon>Ecdysozoa</taxon>
        <taxon>Arthropoda</taxon>
        <taxon>Hexapoda</taxon>
        <taxon>Insecta</taxon>
        <taxon>Pterygota</taxon>
        <taxon>Neoptera</taxon>
        <taxon>Polyneoptera</taxon>
        <taxon>Phasmatodea</taxon>
        <taxon>Verophasmatodea</taxon>
        <taxon>Anareolatae</taxon>
        <taxon>Phasmatidae</taxon>
        <taxon>Eurycanthinae</taxon>
        <taxon>Dryococelus</taxon>
    </lineage>
</organism>
<feature type="signal peptide" evidence="2">
    <location>
        <begin position="1"/>
        <end position="15"/>
    </location>
</feature>
<evidence type="ECO:0000313" key="3">
    <source>
        <dbReference type="EMBL" id="KAJ8896381.1"/>
    </source>
</evidence>
<reference evidence="3 4" key="1">
    <citation type="submission" date="2023-02" db="EMBL/GenBank/DDBJ databases">
        <title>LHISI_Scaffold_Assembly.</title>
        <authorList>
            <person name="Stuart O.P."/>
            <person name="Cleave R."/>
            <person name="Magrath M.J.L."/>
            <person name="Mikheyev A.S."/>
        </authorList>
    </citation>
    <scope>NUCLEOTIDE SEQUENCE [LARGE SCALE GENOMIC DNA]</scope>
    <source>
        <strain evidence="3">Daus_M_001</strain>
        <tissue evidence="3">Leg muscle</tissue>
    </source>
</reference>
<dbReference type="Proteomes" id="UP001159363">
    <property type="component" value="Chromosome 1"/>
</dbReference>
<keyword evidence="2" id="KW-0732">Signal</keyword>
<dbReference type="EMBL" id="JARBHB010000001">
    <property type="protein sequence ID" value="KAJ8896381.1"/>
    <property type="molecule type" value="Genomic_DNA"/>
</dbReference>
<keyword evidence="1" id="KW-0472">Membrane</keyword>
<keyword evidence="1" id="KW-0812">Transmembrane</keyword>
<proteinExistence type="predicted"/>
<comment type="caution">
    <text evidence="3">The sequence shown here is derived from an EMBL/GenBank/DDBJ whole genome shotgun (WGS) entry which is preliminary data.</text>
</comment>
<evidence type="ECO:0000256" key="2">
    <source>
        <dbReference type="SAM" id="SignalP"/>
    </source>
</evidence>